<feature type="active site" description="Charge relay system" evidence="5">
    <location>
        <position position="93"/>
    </location>
</feature>
<keyword evidence="4 5" id="KW-0720">Serine protease</keyword>
<keyword evidence="7" id="KW-0732">Signal</keyword>
<protein>
    <submittedName>
        <fullName evidence="9">S8 family serine peptidase</fullName>
    </submittedName>
</protein>
<evidence type="ECO:0000259" key="8">
    <source>
        <dbReference type="Pfam" id="PF00082"/>
    </source>
</evidence>
<dbReference type="PROSITE" id="PS51892">
    <property type="entry name" value="SUBTILASE"/>
    <property type="match status" value="1"/>
</dbReference>
<accession>A0ABU3KHU2</accession>
<name>A0ABU3KHU2_9BURK</name>
<evidence type="ECO:0000256" key="7">
    <source>
        <dbReference type="SAM" id="SignalP"/>
    </source>
</evidence>
<reference evidence="9 10" key="1">
    <citation type="submission" date="2023-08" db="EMBL/GenBank/DDBJ databases">
        <title>Rhodoferax potami sp. nov. and Rhodoferax mekongensis sp. nov., isolated from the Mekong River in Thailand.</title>
        <authorList>
            <person name="Kitikhun S."/>
            <person name="Charoenyingcharoen P."/>
            <person name="Siriarchawattana P."/>
            <person name="Likhitrattanapisal S."/>
            <person name="Nilsakha T."/>
            <person name="Chanpet A."/>
            <person name="Rattanawaree P."/>
            <person name="Ingsriswang S."/>
        </authorList>
    </citation>
    <scope>NUCLEOTIDE SEQUENCE [LARGE SCALE GENOMIC DNA]</scope>
    <source>
        <strain evidence="9 10">TBRC 17660</strain>
    </source>
</reference>
<keyword evidence="10" id="KW-1185">Reference proteome</keyword>
<dbReference type="Pfam" id="PF00082">
    <property type="entry name" value="Peptidase_S8"/>
    <property type="match status" value="1"/>
</dbReference>
<dbReference type="Gene3D" id="3.40.50.200">
    <property type="entry name" value="Peptidase S8/S53 domain"/>
    <property type="match status" value="1"/>
</dbReference>
<dbReference type="Proteomes" id="UP001321700">
    <property type="component" value="Unassembled WGS sequence"/>
</dbReference>
<feature type="active site" description="Charge relay system" evidence="5">
    <location>
        <position position="292"/>
    </location>
</feature>
<dbReference type="InterPro" id="IPR000209">
    <property type="entry name" value="Peptidase_S8/S53_dom"/>
</dbReference>
<comment type="similarity">
    <text evidence="1 5 6">Belongs to the peptidase S8 family.</text>
</comment>
<dbReference type="RefSeq" id="WP_313873169.1">
    <property type="nucleotide sequence ID" value="NZ_JAVBIK010000001.1"/>
</dbReference>
<evidence type="ECO:0000256" key="3">
    <source>
        <dbReference type="ARBA" id="ARBA00022801"/>
    </source>
</evidence>
<dbReference type="InterPro" id="IPR036852">
    <property type="entry name" value="Peptidase_S8/S53_dom_sf"/>
</dbReference>
<dbReference type="InterPro" id="IPR015500">
    <property type="entry name" value="Peptidase_S8_subtilisin-rel"/>
</dbReference>
<sequence length="766" mass="78764">MFQPSPLFAALITAFASGAYAQVLEVHEDADSGWEALAAAAPKLSASTLAKAAPTAAEARARSYQTFLNQVNKPYANQLGSGNGSGVVVGVVDSGVQVSHPELRGQVIATYNAFNGGTDVTDQMGHGTHVSGLVAGSLANGSLLEGVAPGAKLVVAKVFTTGGSDSLTIGRGIDWAVNVQKAPIVTLSLGSNAAAMQSNIQNAVNKGVLITAALGNDGRASGSWPAAYAKQAWAKGQIIAVGALDANNKRASFSNYDATLANWTVFAPGVNIASSYSTPAMPSSYVYMSGTSMATPIVAGQAALIKSNWNFLPATDIAQIIFQSATRLCSDNVAAAVCLPRNKADAVYGWGLVNVGASLQPIGGLNLGTKTGAVISFAGASLATPKSGLATGLKTVNTLAVDKFNRAFQVNVGASVSSTSTATSALPISKTTTTTTSGAKFSAEYTALVTEQTMLGLAAEQAPLTLARMSFSSPSSAGFAWGVGTGGSSDAFFGLQATGSAPLSLADEASRFNAPYFSLAQNATHAGTSWTLASGDVLRMGSVVQGNPLNSSPWQSAPFADTQRTVAVLEYQSRWGDATTVVSAGQLLENNSLLGASGTEAWAMEGKASTRFVTLAASKPVAARVSASAMLTLGQADAFRNESASLIDGTSAVRQMAWSLGLARESLWRTGDKLGFSVSMPLRTMSGEMQVTTAVEQSQEDGSLRYAQQTLNLAPSGMQKDVALSYQSPKVWGGTVAAQALLKLEPGHDANAEPQLGLGVRYQRKF</sequence>
<dbReference type="PROSITE" id="PS00136">
    <property type="entry name" value="SUBTILASE_ASP"/>
    <property type="match status" value="1"/>
</dbReference>
<evidence type="ECO:0000256" key="2">
    <source>
        <dbReference type="ARBA" id="ARBA00022670"/>
    </source>
</evidence>
<gene>
    <name evidence="9" type="ORF">RAE19_01015</name>
</gene>
<dbReference type="InterPro" id="IPR023827">
    <property type="entry name" value="Peptidase_S8_Asp-AS"/>
</dbReference>
<feature type="active site" description="Charge relay system" evidence="5">
    <location>
        <position position="126"/>
    </location>
</feature>
<organism evidence="9 10">
    <name type="scientific">Rhodoferax potami</name>
    <dbReference type="NCBI Taxonomy" id="3068338"/>
    <lineage>
        <taxon>Bacteria</taxon>
        <taxon>Pseudomonadati</taxon>
        <taxon>Pseudomonadota</taxon>
        <taxon>Betaproteobacteria</taxon>
        <taxon>Burkholderiales</taxon>
        <taxon>Comamonadaceae</taxon>
        <taxon>Rhodoferax</taxon>
    </lineage>
</organism>
<dbReference type="PANTHER" id="PTHR43806">
    <property type="entry name" value="PEPTIDASE S8"/>
    <property type="match status" value="1"/>
</dbReference>
<evidence type="ECO:0000256" key="4">
    <source>
        <dbReference type="ARBA" id="ARBA00022825"/>
    </source>
</evidence>
<feature type="signal peptide" evidence="7">
    <location>
        <begin position="1"/>
        <end position="21"/>
    </location>
</feature>
<dbReference type="InterPro" id="IPR023828">
    <property type="entry name" value="Peptidase_S8_Ser-AS"/>
</dbReference>
<feature type="chain" id="PRO_5046236105" evidence="7">
    <location>
        <begin position="22"/>
        <end position="766"/>
    </location>
</feature>
<proteinExistence type="inferred from homology"/>
<dbReference type="SUPFAM" id="SSF52743">
    <property type="entry name" value="Subtilisin-like"/>
    <property type="match status" value="1"/>
</dbReference>
<evidence type="ECO:0000313" key="9">
    <source>
        <dbReference type="EMBL" id="MDT7517335.1"/>
    </source>
</evidence>
<keyword evidence="2 5" id="KW-0645">Protease</keyword>
<dbReference type="InterPro" id="IPR050131">
    <property type="entry name" value="Peptidase_S8_subtilisin-like"/>
</dbReference>
<dbReference type="PROSITE" id="PS00137">
    <property type="entry name" value="SUBTILASE_HIS"/>
    <property type="match status" value="1"/>
</dbReference>
<keyword evidence="3 5" id="KW-0378">Hydrolase</keyword>
<comment type="caution">
    <text evidence="9">The sequence shown here is derived from an EMBL/GenBank/DDBJ whole genome shotgun (WGS) entry which is preliminary data.</text>
</comment>
<dbReference type="EMBL" id="JAVBIK010000001">
    <property type="protein sequence ID" value="MDT7517335.1"/>
    <property type="molecule type" value="Genomic_DNA"/>
</dbReference>
<dbReference type="PANTHER" id="PTHR43806:SF11">
    <property type="entry name" value="CEREVISIN-RELATED"/>
    <property type="match status" value="1"/>
</dbReference>
<feature type="domain" description="Peptidase S8/S53" evidence="8">
    <location>
        <begin position="84"/>
        <end position="351"/>
    </location>
</feature>
<evidence type="ECO:0000313" key="10">
    <source>
        <dbReference type="Proteomes" id="UP001321700"/>
    </source>
</evidence>
<evidence type="ECO:0000256" key="6">
    <source>
        <dbReference type="RuleBase" id="RU003355"/>
    </source>
</evidence>
<dbReference type="PRINTS" id="PR00723">
    <property type="entry name" value="SUBTILISIN"/>
</dbReference>
<dbReference type="PROSITE" id="PS00138">
    <property type="entry name" value="SUBTILASE_SER"/>
    <property type="match status" value="1"/>
</dbReference>
<evidence type="ECO:0000256" key="1">
    <source>
        <dbReference type="ARBA" id="ARBA00011073"/>
    </source>
</evidence>
<evidence type="ECO:0000256" key="5">
    <source>
        <dbReference type="PROSITE-ProRule" id="PRU01240"/>
    </source>
</evidence>
<dbReference type="InterPro" id="IPR022398">
    <property type="entry name" value="Peptidase_S8_His-AS"/>
</dbReference>